<protein>
    <submittedName>
        <fullName evidence="9">Pilus assembly protein PilY</fullName>
    </submittedName>
</protein>
<keyword evidence="3" id="KW-1029">Fimbrium biogenesis</keyword>
<keyword evidence="6" id="KW-0281">Fimbrium</keyword>
<keyword evidence="7" id="KW-0732">Signal</keyword>
<evidence type="ECO:0000259" key="8">
    <source>
        <dbReference type="Pfam" id="PF05567"/>
    </source>
</evidence>
<dbReference type="GO" id="GO:0046872">
    <property type="term" value="F:metal ion binding"/>
    <property type="evidence" value="ECO:0007669"/>
    <property type="project" value="UniProtKB-KW"/>
</dbReference>
<keyword evidence="10" id="KW-1185">Reference proteome</keyword>
<evidence type="ECO:0000256" key="6">
    <source>
        <dbReference type="ARBA" id="ARBA00023263"/>
    </source>
</evidence>
<evidence type="ECO:0000313" key="10">
    <source>
        <dbReference type="Proteomes" id="UP000450676"/>
    </source>
</evidence>
<evidence type="ECO:0000256" key="2">
    <source>
        <dbReference type="ARBA" id="ARBA00008387"/>
    </source>
</evidence>
<comment type="subcellular location">
    <subcellularLocation>
        <location evidence="1">Fimbrium</location>
    </subcellularLocation>
</comment>
<sequence length="713" mass="74509">MARAVCTVLAAVLAAAQAAAVQPLVELSTEPLGASCVPHPDLLRGAAAVASTPSGMAVFQAGARPGSWSGVFTRSAVSVDASGAPQISAPLWDAAALLDALPEPDRSRRIYTSRLEQGRRVTIAFEWGALSAAQRTALNRPPPPARPVSDRKGEKRLDWLRGDRSEEGRLFRRRASILGDAVNGIPAYAGPPSAAGNGDGYRAFYDSMQARTAAVYLGANDGMLHAFDAVSGAELFAYVPEALFPLLNRLPDRNYVHGAYVDGPASVAEARLDGNWRTVLVSAMGAGAQGVFALDVTNPSAFPQIGGALWEFTDRDDAAMGNVASLPQIARLRLRSGANAYRYFALVSSGVNSQASDGNADPANASALFLLALDKPAGEAWRLNRNYYRLQAPGGEPGRANALSAPALVLDGDGAVLYAYAGDLQGNLWRFSFTGSEPWRDAAEGPVFVARDARRVRQPITMQPRVANAPGGGYLILFGTGKLLEAADRDPARYGQQSFYAVLDDSVNGRGGTRADWPLGRGDLAQRELEGAPDAAVLALRGRSFTYGGAGGAHGWYVDFNGAGRGERSVGGAALADGQIFFNTVLTGASACASIASRSYALDVLSGLAPDSAGVPLSGEAAGTLVADYLPGPAAVIVTEAAQAVRQAGGRMLVSKRIAAVNAGAREAGALPSARAKAVVAAGRLGWRELANWRELYQAAQGRTPQRRDGEQP</sequence>
<evidence type="ECO:0000256" key="4">
    <source>
        <dbReference type="ARBA" id="ARBA00022723"/>
    </source>
</evidence>
<feature type="domain" description="PilY1 beta-propeller" evidence="8">
    <location>
        <begin position="198"/>
        <end position="535"/>
    </location>
</feature>
<keyword evidence="4" id="KW-0479">Metal-binding</keyword>
<dbReference type="InterPro" id="IPR011047">
    <property type="entry name" value="Quinoprotein_ADH-like_sf"/>
</dbReference>
<dbReference type="SUPFAM" id="SSF50998">
    <property type="entry name" value="Quinoprotein alcohol dehydrogenase-like"/>
    <property type="match status" value="1"/>
</dbReference>
<comment type="similarity">
    <text evidence="2">Belongs to the PilY1 family.</text>
</comment>
<name>A0A7X4KNN5_9BURK</name>
<evidence type="ECO:0000256" key="5">
    <source>
        <dbReference type="ARBA" id="ARBA00022837"/>
    </source>
</evidence>
<feature type="signal peptide" evidence="7">
    <location>
        <begin position="1"/>
        <end position="20"/>
    </location>
</feature>
<evidence type="ECO:0000256" key="7">
    <source>
        <dbReference type="SAM" id="SignalP"/>
    </source>
</evidence>
<evidence type="ECO:0000256" key="1">
    <source>
        <dbReference type="ARBA" id="ARBA00004561"/>
    </source>
</evidence>
<dbReference type="Proteomes" id="UP000450676">
    <property type="component" value="Unassembled WGS sequence"/>
</dbReference>
<organism evidence="9 10">
    <name type="scientific">Pseudoduganella aquatica</name>
    <dbReference type="NCBI Taxonomy" id="2660641"/>
    <lineage>
        <taxon>Bacteria</taxon>
        <taxon>Pseudomonadati</taxon>
        <taxon>Pseudomonadota</taxon>
        <taxon>Betaproteobacteria</taxon>
        <taxon>Burkholderiales</taxon>
        <taxon>Oxalobacteraceae</taxon>
        <taxon>Telluria group</taxon>
        <taxon>Pseudoduganella</taxon>
    </lineage>
</organism>
<evidence type="ECO:0000313" key="9">
    <source>
        <dbReference type="EMBL" id="MYN10479.1"/>
    </source>
</evidence>
<feature type="chain" id="PRO_5031348402" evidence="7">
    <location>
        <begin position="21"/>
        <end position="713"/>
    </location>
</feature>
<dbReference type="InterPro" id="IPR008707">
    <property type="entry name" value="B-propeller_PilY1"/>
</dbReference>
<keyword evidence="5" id="KW-0106">Calcium</keyword>
<gene>
    <name evidence="9" type="ORF">GTP77_24470</name>
</gene>
<reference evidence="9 10" key="1">
    <citation type="submission" date="2019-12" db="EMBL/GenBank/DDBJ databases">
        <title>Novel species isolated from a subtropical stream in China.</title>
        <authorList>
            <person name="Lu H."/>
        </authorList>
    </citation>
    <scope>NUCLEOTIDE SEQUENCE [LARGE SCALE GENOMIC DNA]</scope>
    <source>
        <strain evidence="9 10">FT127W</strain>
    </source>
</reference>
<dbReference type="Pfam" id="PF05567">
    <property type="entry name" value="T4P_PilY1"/>
    <property type="match status" value="1"/>
</dbReference>
<dbReference type="AlphaFoldDB" id="A0A7X4KNN5"/>
<proteinExistence type="inferred from homology"/>
<dbReference type="EMBL" id="WWCU01000038">
    <property type="protein sequence ID" value="MYN10479.1"/>
    <property type="molecule type" value="Genomic_DNA"/>
</dbReference>
<accession>A0A7X4KNN5</accession>
<dbReference type="GO" id="GO:0009289">
    <property type="term" value="C:pilus"/>
    <property type="evidence" value="ECO:0007669"/>
    <property type="project" value="UniProtKB-SubCell"/>
</dbReference>
<evidence type="ECO:0000256" key="3">
    <source>
        <dbReference type="ARBA" id="ARBA00022558"/>
    </source>
</evidence>
<comment type="caution">
    <text evidence="9">The sequence shown here is derived from an EMBL/GenBank/DDBJ whole genome shotgun (WGS) entry which is preliminary data.</text>
</comment>